<feature type="chain" id="PRO_5023931300" evidence="1">
    <location>
        <begin position="16"/>
        <end position="196"/>
    </location>
</feature>
<dbReference type="AlphaFoldDB" id="A0A5J4UB71"/>
<dbReference type="Proteomes" id="UP000324800">
    <property type="component" value="Unassembled WGS sequence"/>
</dbReference>
<feature type="signal peptide" evidence="1">
    <location>
        <begin position="1"/>
        <end position="15"/>
    </location>
</feature>
<protein>
    <submittedName>
        <fullName evidence="2">Uncharacterized protein</fullName>
    </submittedName>
</protein>
<feature type="non-terminal residue" evidence="2">
    <location>
        <position position="196"/>
    </location>
</feature>
<dbReference type="EMBL" id="SNRW01018056">
    <property type="protein sequence ID" value="KAA6367708.1"/>
    <property type="molecule type" value="Genomic_DNA"/>
</dbReference>
<organism evidence="2 3">
    <name type="scientific">Streblomastix strix</name>
    <dbReference type="NCBI Taxonomy" id="222440"/>
    <lineage>
        <taxon>Eukaryota</taxon>
        <taxon>Metamonada</taxon>
        <taxon>Preaxostyla</taxon>
        <taxon>Oxymonadida</taxon>
        <taxon>Streblomastigidae</taxon>
        <taxon>Streblomastix</taxon>
    </lineage>
</organism>
<proteinExistence type="predicted"/>
<reference evidence="2 3" key="1">
    <citation type="submission" date="2019-03" db="EMBL/GenBank/DDBJ databases">
        <title>Single cell metagenomics reveals metabolic interactions within the superorganism composed of flagellate Streblomastix strix and complex community of Bacteroidetes bacteria on its surface.</title>
        <authorList>
            <person name="Treitli S.C."/>
            <person name="Kolisko M."/>
            <person name="Husnik F."/>
            <person name="Keeling P."/>
            <person name="Hampl V."/>
        </authorList>
    </citation>
    <scope>NUCLEOTIDE SEQUENCE [LARGE SCALE GENOMIC DNA]</scope>
    <source>
        <strain evidence="2">ST1C</strain>
    </source>
</reference>
<name>A0A5J4UB71_9EUKA</name>
<gene>
    <name evidence="2" type="ORF">EZS28_036765</name>
</gene>
<evidence type="ECO:0000313" key="3">
    <source>
        <dbReference type="Proteomes" id="UP000324800"/>
    </source>
</evidence>
<comment type="caution">
    <text evidence="2">The sequence shown here is derived from an EMBL/GenBank/DDBJ whole genome shotgun (WGS) entry which is preliminary data.</text>
</comment>
<accession>A0A5J4UB71</accession>
<evidence type="ECO:0000313" key="2">
    <source>
        <dbReference type="EMBL" id="KAA6367708.1"/>
    </source>
</evidence>
<evidence type="ECO:0000256" key="1">
    <source>
        <dbReference type="SAM" id="SignalP"/>
    </source>
</evidence>
<sequence length="196" mass="22244">MSLEILLVFVTISISFQLESNQKSEQIYNEPFNLYVKQNSEYIYNCGQQARPCSKLEYVFSHIKDGENLIHVYKGIYELPLSTFEIFIDDQYPNAEVVAEEEVQINITSPIYSICKIRLAFSFIRVELGELYFTVDDDESSLKFSKCNLLRDDGNTAINAYSLAIINRGSLILENLDVDGALKSGSTAPLLLNVNE</sequence>
<keyword evidence="1" id="KW-0732">Signal</keyword>